<feature type="domain" description="Major facilitator superfamily (MFS) profile" evidence="11">
    <location>
        <begin position="16"/>
        <end position="401"/>
    </location>
</feature>
<dbReference type="GO" id="GO:0005886">
    <property type="term" value="C:plasma membrane"/>
    <property type="evidence" value="ECO:0007669"/>
    <property type="project" value="UniProtKB-SubCell"/>
</dbReference>
<proteinExistence type="inferred from homology"/>
<evidence type="ECO:0000256" key="9">
    <source>
        <dbReference type="SAM" id="MobiDB-lite"/>
    </source>
</evidence>
<feature type="transmembrane region" description="Helical" evidence="10">
    <location>
        <begin position="111"/>
        <end position="132"/>
    </location>
</feature>
<evidence type="ECO:0000313" key="12">
    <source>
        <dbReference type="EMBL" id="PSL06088.1"/>
    </source>
</evidence>
<evidence type="ECO:0000256" key="5">
    <source>
        <dbReference type="ARBA" id="ARBA00022475"/>
    </source>
</evidence>
<dbReference type="FunFam" id="1.20.1720.10:FF:000005">
    <property type="entry name" value="Bcr/CflA family efflux transporter"/>
    <property type="match status" value="1"/>
</dbReference>
<accession>A0A2P8E9G1</accession>
<evidence type="ECO:0000256" key="4">
    <source>
        <dbReference type="ARBA" id="ARBA00022448"/>
    </source>
</evidence>
<feature type="transmembrane region" description="Helical" evidence="10">
    <location>
        <begin position="256"/>
        <end position="273"/>
    </location>
</feature>
<evidence type="ECO:0000256" key="1">
    <source>
        <dbReference type="ARBA" id="ARBA00004651"/>
    </source>
</evidence>
<keyword evidence="4" id="KW-0813">Transport</keyword>
<evidence type="ECO:0000313" key="13">
    <source>
        <dbReference type="Proteomes" id="UP000243528"/>
    </source>
</evidence>
<reference evidence="12 13" key="1">
    <citation type="submission" date="2018-03" db="EMBL/GenBank/DDBJ databases">
        <title>Genomic Encyclopedia of Archaeal and Bacterial Type Strains, Phase II (KMG-II): from individual species to whole genera.</title>
        <authorList>
            <person name="Goeker M."/>
        </authorList>
    </citation>
    <scope>NUCLEOTIDE SEQUENCE [LARGE SCALE GENOMIC DNA]</scope>
    <source>
        <strain evidence="12 13">DSM 45211</strain>
    </source>
</reference>
<keyword evidence="8 10" id="KW-0472">Membrane</keyword>
<dbReference type="InterPro" id="IPR020846">
    <property type="entry name" value="MFS_dom"/>
</dbReference>
<feature type="transmembrane region" description="Helical" evidence="10">
    <location>
        <begin position="51"/>
        <end position="71"/>
    </location>
</feature>
<evidence type="ECO:0000256" key="8">
    <source>
        <dbReference type="ARBA" id="ARBA00023136"/>
    </source>
</evidence>
<gene>
    <name evidence="12" type="ORF">CLV30_103243</name>
</gene>
<dbReference type="OrthoDB" id="9814303at2"/>
<name>A0A2P8E9G1_9ACTN</name>
<comment type="caution">
    <text evidence="12">The sequence shown here is derived from an EMBL/GenBank/DDBJ whole genome shotgun (WGS) entry which is preliminary data.</text>
</comment>
<feature type="transmembrane region" description="Helical" evidence="10">
    <location>
        <begin position="220"/>
        <end position="244"/>
    </location>
</feature>
<comment type="subcellular location">
    <subcellularLocation>
        <location evidence="1">Cell membrane</location>
        <topology evidence="1">Multi-pass membrane protein</topology>
    </subcellularLocation>
</comment>
<feature type="transmembrane region" description="Helical" evidence="10">
    <location>
        <begin position="12"/>
        <end position="31"/>
    </location>
</feature>
<dbReference type="InterPro" id="IPR004812">
    <property type="entry name" value="Efflux_drug-R_Bcr/CmlA"/>
</dbReference>
<evidence type="ECO:0000256" key="2">
    <source>
        <dbReference type="ARBA" id="ARBA00006236"/>
    </source>
</evidence>
<dbReference type="PROSITE" id="PS50850">
    <property type="entry name" value="MFS"/>
    <property type="match status" value="1"/>
</dbReference>
<keyword evidence="13" id="KW-1185">Reference proteome</keyword>
<dbReference type="InterPro" id="IPR005829">
    <property type="entry name" value="Sugar_transporter_CS"/>
</dbReference>
<dbReference type="PROSITE" id="PS00216">
    <property type="entry name" value="SUGAR_TRANSPORT_1"/>
    <property type="match status" value="1"/>
</dbReference>
<feature type="transmembrane region" description="Helical" evidence="10">
    <location>
        <begin position="144"/>
        <end position="164"/>
    </location>
</feature>
<feature type="transmembrane region" description="Helical" evidence="10">
    <location>
        <begin position="376"/>
        <end position="397"/>
    </location>
</feature>
<comment type="similarity">
    <text evidence="2">Belongs to the major facilitator superfamily. Bcr/CmlA family.</text>
</comment>
<sequence length="426" mass="42517">MTTVSERPTPTSVAGIILLLGALVAVGPLTIDMYLPALPAIVDDLGTTEALVQFTLTGTLLGLGLGQLLIGPLSDVAGRRRPLLAGLALHVAASLLSVVAWDIWVLGALRVLQGVGAAAATVVAMAVVRDLFDGRAAATAISRLMLVMGAAPILAPTLGSAVLLAGSWRWVFGALAVLGAALIVLAAAALPETLPSQRRRHAGTVQVWRAYRPLLGDGRFVLLALVTGLAFGAIFSYVAGSSFVLQQQFGLDEQQFGLVFGASAFALIGGAQLNPPLLRRFGSQAIAGGALATVVASGVVMTALQVAGAGGLAGFVVPVLCMLAGGALVVPNTTALALSRHGEAAGTAAAVVGAIQFSLGALVAPAVGMLGNDGTATATAMTGSAVAGGIALAAIAVQDRAKTTAGLSRKKSGLPSSQRPAAVEQV</sequence>
<dbReference type="CDD" id="cd17320">
    <property type="entry name" value="MFS_MdfA_MDR_like"/>
    <property type="match status" value="1"/>
</dbReference>
<dbReference type="Proteomes" id="UP000243528">
    <property type="component" value="Unassembled WGS sequence"/>
</dbReference>
<evidence type="ECO:0000256" key="10">
    <source>
        <dbReference type="SAM" id="Phobius"/>
    </source>
</evidence>
<evidence type="ECO:0000256" key="6">
    <source>
        <dbReference type="ARBA" id="ARBA00022692"/>
    </source>
</evidence>
<evidence type="ECO:0000259" key="11">
    <source>
        <dbReference type="PROSITE" id="PS50850"/>
    </source>
</evidence>
<protein>
    <submittedName>
        <fullName evidence="12">DHA1 family bicyclomycin/chloramphenicol resistance-like MFS transporter</fullName>
    </submittedName>
</protein>
<organism evidence="12 13">
    <name type="scientific">Haloactinopolyspora alba</name>
    <dbReference type="NCBI Taxonomy" id="648780"/>
    <lineage>
        <taxon>Bacteria</taxon>
        <taxon>Bacillati</taxon>
        <taxon>Actinomycetota</taxon>
        <taxon>Actinomycetes</taxon>
        <taxon>Jiangellales</taxon>
        <taxon>Jiangellaceae</taxon>
        <taxon>Haloactinopolyspora</taxon>
    </lineage>
</organism>
<feature type="transmembrane region" description="Helical" evidence="10">
    <location>
        <begin position="285"/>
        <end position="306"/>
    </location>
</feature>
<feature type="transmembrane region" description="Helical" evidence="10">
    <location>
        <begin position="344"/>
        <end position="364"/>
    </location>
</feature>
<dbReference type="NCBIfam" id="TIGR00710">
    <property type="entry name" value="efflux_Bcr_CflA"/>
    <property type="match status" value="1"/>
</dbReference>
<dbReference type="InterPro" id="IPR011701">
    <property type="entry name" value="MFS"/>
</dbReference>
<dbReference type="InterPro" id="IPR036259">
    <property type="entry name" value="MFS_trans_sf"/>
</dbReference>
<feature type="transmembrane region" description="Helical" evidence="10">
    <location>
        <begin position="170"/>
        <end position="190"/>
    </location>
</feature>
<dbReference type="PRINTS" id="PR01035">
    <property type="entry name" value="TCRTETA"/>
</dbReference>
<dbReference type="PANTHER" id="PTHR23502">
    <property type="entry name" value="MAJOR FACILITATOR SUPERFAMILY"/>
    <property type="match status" value="1"/>
</dbReference>
<evidence type="ECO:0000256" key="3">
    <source>
        <dbReference type="ARBA" id="ARBA00007520"/>
    </source>
</evidence>
<comment type="similarity">
    <text evidence="3">Belongs to the major facilitator superfamily. TCR/Tet family.</text>
</comment>
<dbReference type="GO" id="GO:1990961">
    <property type="term" value="P:xenobiotic detoxification by transmembrane export across the plasma membrane"/>
    <property type="evidence" value="ECO:0007669"/>
    <property type="project" value="InterPro"/>
</dbReference>
<feature type="transmembrane region" description="Helical" evidence="10">
    <location>
        <begin position="83"/>
        <end position="105"/>
    </location>
</feature>
<dbReference type="SUPFAM" id="SSF103473">
    <property type="entry name" value="MFS general substrate transporter"/>
    <property type="match status" value="1"/>
</dbReference>
<keyword evidence="6 10" id="KW-0812">Transmembrane</keyword>
<dbReference type="PANTHER" id="PTHR23502:SF132">
    <property type="entry name" value="POLYAMINE TRANSPORTER 2-RELATED"/>
    <property type="match status" value="1"/>
</dbReference>
<keyword evidence="7 10" id="KW-1133">Transmembrane helix</keyword>
<dbReference type="AlphaFoldDB" id="A0A2P8E9G1"/>
<keyword evidence="5" id="KW-1003">Cell membrane</keyword>
<dbReference type="EMBL" id="PYGE01000003">
    <property type="protein sequence ID" value="PSL06088.1"/>
    <property type="molecule type" value="Genomic_DNA"/>
</dbReference>
<evidence type="ECO:0000256" key="7">
    <source>
        <dbReference type="ARBA" id="ARBA00022989"/>
    </source>
</evidence>
<feature type="transmembrane region" description="Helical" evidence="10">
    <location>
        <begin position="312"/>
        <end position="332"/>
    </location>
</feature>
<feature type="region of interest" description="Disordered" evidence="9">
    <location>
        <begin position="406"/>
        <end position="426"/>
    </location>
</feature>
<dbReference type="Pfam" id="PF07690">
    <property type="entry name" value="MFS_1"/>
    <property type="match status" value="1"/>
</dbReference>
<dbReference type="RefSeq" id="WP_106536297.1">
    <property type="nucleotide sequence ID" value="NZ_ML142903.1"/>
</dbReference>
<dbReference type="Gene3D" id="1.20.1720.10">
    <property type="entry name" value="Multidrug resistance protein D"/>
    <property type="match status" value="1"/>
</dbReference>
<dbReference type="InterPro" id="IPR001958">
    <property type="entry name" value="Tet-R_TetA/multi-R_MdtG-like"/>
</dbReference>
<dbReference type="GO" id="GO:0042910">
    <property type="term" value="F:xenobiotic transmembrane transporter activity"/>
    <property type="evidence" value="ECO:0007669"/>
    <property type="project" value="InterPro"/>
</dbReference>